<comment type="cofactor">
    <cofactor evidence="6">
        <name>Mn(2+)</name>
        <dbReference type="ChEBI" id="CHEBI:29035"/>
    </cofactor>
</comment>
<feature type="domain" description="Amidohydrolase-related" evidence="7">
    <location>
        <begin position="44"/>
        <end position="323"/>
    </location>
</feature>
<dbReference type="Gene3D" id="3.20.20.140">
    <property type="entry name" value="Metal-dependent hydrolases"/>
    <property type="match status" value="1"/>
</dbReference>
<organism evidence="9 10">
    <name type="scientific">Candidatus Protochlamydia naegleriophila</name>
    <dbReference type="NCBI Taxonomy" id="389348"/>
    <lineage>
        <taxon>Bacteria</taxon>
        <taxon>Pseudomonadati</taxon>
        <taxon>Chlamydiota</taxon>
        <taxon>Chlamydiia</taxon>
        <taxon>Parachlamydiales</taxon>
        <taxon>Parachlamydiaceae</taxon>
        <taxon>Candidatus Protochlamydia</taxon>
    </lineage>
</organism>
<dbReference type="EMBL" id="LN879502">
    <property type="protein sequence ID" value="CUI16271.1"/>
    <property type="molecule type" value="Genomic_DNA"/>
</dbReference>
<dbReference type="PANTHER" id="PTHR11113:SF2">
    <property type="entry name" value="ADENINE DEAMINASE"/>
    <property type="match status" value="1"/>
</dbReference>
<dbReference type="FunCoup" id="A0A0U5JD08">
    <property type="interactions" value="80"/>
</dbReference>
<evidence type="ECO:0000313" key="9">
    <source>
        <dbReference type="EMBL" id="CUI16271.1"/>
    </source>
</evidence>
<dbReference type="PANTHER" id="PTHR11113">
    <property type="entry name" value="N-ACETYLGLUCOSAMINE-6-PHOSPHATE DEACETYLASE"/>
    <property type="match status" value="1"/>
</dbReference>
<dbReference type="Pfam" id="PF13382">
    <property type="entry name" value="Adenine_deam_C"/>
    <property type="match status" value="1"/>
</dbReference>
<gene>
    <name evidence="6 9" type="primary">ade</name>
    <name evidence="9" type="ORF">PNK_0644</name>
</gene>
<dbReference type="KEGG" id="pnl:PNK_0644"/>
<dbReference type="EC" id="3.5.4.2" evidence="2 6"/>
<dbReference type="CDD" id="cd01295">
    <property type="entry name" value="AdeC"/>
    <property type="match status" value="1"/>
</dbReference>
<dbReference type="SUPFAM" id="SSF51338">
    <property type="entry name" value="Composite domain of metallo-dependent hydrolases"/>
    <property type="match status" value="1"/>
</dbReference>
<dbReference type="RefSeq" id="WP_059060260.1">
    <property type="nucleotide sequence ID" value="NZ_LN879502.1"/>
</dbReference>
<evidence type="ECO:0000259" key="8">
    <source>
        <dbReference type="Pfam" id="PF13382"/>
    </source>
</evidence>
<evidence type="ECO:0000256" key="5">
    <source>
        <dbReference type="ARBA" id="ARBA00047720"/>
    </source>
</evidence>
<keyword evidence="4 6" id="KW-0464">Manganese</keyword>
<evidence type="ECO:0000256" key="4">
    <source>
        <dbReference type="ARBA" id="ARBA00023211"/>
    </source>
</evidence>
<dbReference type="NCBIfam" id="TIGR01178">
    <property type="entry name" value="ade"/>
    <property type="match status" value="1"/>
</dbReference>
<dbReference type="InParanoid" id="A0A0U5JD08"/>
<comment type="similarity">
    <text evidence="1 6">Belongs to the metallo-dependent hydrolases superfamily. Adenine deaminase family.</text>
</comment>
<comment type="catalytic activity">
    <reaction evidence="5 6">
        <text>adenine + H2O + H(+) = hypoxanthine + NH4(+)</text>
        <dbReference type="Rhea" id="RHEA:23688"/>
        <dbReference type="ChEBI" id="CHEBI:15377"/>
        <dbReference type="ChEBI" id="CHEBI:15378"/>
        <dbReference type="ChEBI" id="CHEBI:16708"/>
        <dbReference type="ChEBI" id="CHEBI:17368"/>
        <dbReference type="ChEBI" id="CHEBI:28938"/>
        <dbReference type="EC" id="3.5.4.2"/>
    </reaction>
</comment>
<dbReference type="Proteomes" id="UP000069902">
    <property type="component" value="Chromosome cPNK"/>
</dbReference>
<proteinExistence type="inferred from homology"/>
<evidence type="ECO:0000256" key="3">
    <source>
        <dbReference type="ARBA" id="ARBA00022801"/>
    </source>
</evidence>
<reference evidence="10" key="1">
    <citation type="submission" date="2015-09" db="EMBL/GenBank/DDBJ databases">
        <authorList>
            <person name="Bertelli C."/>
        </authorList>
    </citation>
    <scope>NUCLEOTIDE SEQUENCE [LARGE SCALE GENOMIC DNA]</scope>
    <source>
        <strain evidence="10">KNic</strain>
    </source>
</reference>
<dbReference type="GO" id="GO:0006146">
    <property type="term" value="P:adenine catabolic process"/>
    <property type="evidence" value="ECO:0007669"/>
    <property type="project" value="InterPro"/>
</dbReference>
<evidence type="ECO:0000256" key="2">
    <source>
        <dbReference type="ARBA" id="ARBA00012782"/>
    </source>
</evidence>
<dbReference type="Gene3D" id="2.30.40.10">
    <property type="entry name" value="Urease, subunit C, domain 1"/>
    <property type="match status" value="1"/>
</dbReference>
<dbReference type="InterPro" id="IPR026912">
    <property type="entry name" value="Adenine_deam_C"/>
</dbReference>
<dbReference type="InterPro" id="IPR011059">
    <property type="entry name" value="Metal-dep_hydrolase_composite"/>
</dbReference>
<evidence type="ECO:0000256" key="1">
    <source>
        <dbReference type="ARBA" id="ARBA00006773"/>
    </source>
</evidence>
<dbReference type="Pfam" id="PF01979">
    <property type="entry name" value="Amidohydro_1"/>
    <property type="match status" value="1"/>
</dbReference>
<evidence type="ECO:0000256" key="6">
    <source>
        <dbReference type="HAMAP-Rule" id="MF_01518"/>
    </source>
</evidence>
<keyword evidence="3 6" id="KW-0378">Hydrolase</keyword>
<dbReference type="InterPro" id="IPR032466">
    <property type="entry name" value="Metal_Hydrolase"/>
</dbReference>
<dbReference type="InterPro" id="IPR006679">
    <property type="entry name" value="Adenine_deam"/>
</dbReference>
<evidence type="ECO:0000313" key="10">
    <source>
        <dbReference type="Proteomes" id="UP000069902"/>
    </source>
</evidence>
<sequence length="544" mass="59145">MNTFSLSGQIVDVVQRRIYPGTITVADGYIAAIKPDDAIKETNYILPGFIDAHIHIESSMLVPSEFARLATIHGTVATVSDPHEIANVLGIDGVRYMIENGKQVPFHFYFGAPSCVPATNFETSGATIDASGIEALFRDYQVHYLSEMMNFPGVLQQDPLVMDKIAIAKRYKKPIDGHAPGLRGKEAAKYIEAGISTDHECFTLEEALDKIRYGMKILIREGSAAKNYEALHPLIGTHPEHVMFCSDDKHPHELVDGHINLLVRRSIEKGYDVMDVLRAACYHPVQHYHLKTGLLQPGNSADFIVVDNLHDFNVQSTFIKGLLVAQDGQTKIERVPVSIVNQFNCHAKSPKDFAIKAEPGQLQVIQVIEGQLVTNKVLMDGLVQDGCFISDPSQDVLKIAVVNRYQDRPPAIGFINQFGLKKGAIASCIAHDSHNIICVGVTDEDICTAVNAVIQHKGGIAVAADGLAEALPLPIGGIMSGNDGCAVAKEYVVIDQLAKNLGTPLQAPFMTLSFMALLVIPSLKLSDKGLFDGSSFTFAPLVIA</sequence>
<dbReference type="HAMAP" id="MF_01518">
    <property type="entry name" value="Adenine_deamin"/>
    <property type="match status" value="1"/>
</dbReference>
<dbReference type="GO" id="GO:0000034">
    <property type="term" value="F:adenine deaminase activity"/>
    <property type="evidence" value="ECO:0007669"/>
    <property type="project" value="UniProtKB-UniRule"/>
</dbReference>
<keyword evidence="10" id="KW-1185">Reference proteome</keyword>
<dbReference type="InterPro" id="IPR006680">
    <property type="entry name" value="Amidohydro-rel"/>
</dbReference>
<protein>
    <recommendedName>
        <fullName evidence="2 6">Adenine deaminase</fullName>
        <shortName evidence="6">Adenase</shortName>
        <shortName evidence="6">Adenine aminase</shortName>
        <ecNumber evidence="2 6">3.5.4.2</ecNumber>
    </recommendedName>
</protein>
<dbReference type="SUPFAM" id="SSF51556">
    <property type="entry name" value="Metallo-dependent hydrolases"/>
    <property type="match status" value="1"/>
</dbReference>
<feature type="domain" description="Adenine deaminase C-terminal" evidence="8">
    <location>
        <begin position="371"/>
        <end position="536"/>
    </location>
</feature>
<accession>A0A0U5JD08</accession>
<dbReference type="PATRIC" id="fig|389348.3.peg.706"/>
<name>A0A0U5JD08_9BACT</name>
<dbReference type="AlphaFoldDB" id="A0A0U5JD08"/>
<evidence type="ECO:0000259" key="7">
    <source>
        <dbReference type="Pfam" id="PF01979"/>
    </source>
</evidence>